<comment type="caution">
    <text evidence="1">The sequence shown here is derived from an EMBL/GenBank/DDBJ whole genome shotgun (WGS) entry which is preliminary data.</text>
</comment>
<keyword evidence="2" id="KW-1185">Reference proteome</keyword>
<evidence type="ECO:0000313" key="1">
    <source>
        <dbReference type="EMBL" id="KAL3100168.1"/>
    </source>
</evidence>
<gene>
    <name evidence="1" type="ORF">niasHT_029898</name>
</gene>
<dbReference type="AlphaFoldDB" id="A0ABD2KBE5"/>
<organism evidence="1 2">
    <name type="scientific">Heterodera trifolii</name>
    <dbReference type="NCBI Taxonomy" id="157864"/>
    <lineage>
        <taxon>Eukaryota</taxon>
        <taxon>Metazoa</taxon>
        <taxon>Ecdysozoa</taxon>
        <taxon>Nematoda</taxon>
        <taxon>Chromadorea</taxon>
        <taxon>Rhabditida</taxon>
        <taxon>Tylenchina</taxon>
        <taxon>Tylenchomorpha</taxon>
        <taxon>Tylenchoidea</taxon>
        <taxon>Heteroderidae</taxon>
        <taxon>Heteroderinae</taxon>
        <taxon>Heterodera</taxon>
    </lineage>
</organism>
<accession>A0ABD2KBE5</accession>
<protein>
    <submittedName>
        <fullName evidence="1">Uncharacterized protein</fullName>
    </submittedName>
</protein>
<proteinExistence type="predicted"/>
<evidence type="ECO:0000313" key="2">
    <source>
        <dbReference type="Proteomes" id="UP001620626"/>
    </source>
</evidence>
<name>A0ABD2KBE5_9BILA</name>
<reference evidence="1 2" key="1">
    <citation type="submission" date="2024-10" db="EMBL/GenBank/DDBJ databases">
        <authorList>
            <person name="Kim D."/>
        </authorList>
    </citation>
    <scope>NUCLEOTIDE SEQUENCE [LARGE SCALE GENOMIC DNA]</scope>
    <source>
        <strain evidence="1">BH-2024</strain>
    </source>
</reference>
<sequence length="274" mass="31662">MKIVNYARKRLPIPKIQLPCKVIGFKCIDISFLDRNAIVFLRRFCSIFDAFPINLSFNTNSNRILKFILRKLWPLIGKNICGMHLFLNVFRSLRKLAPSILNDCPTLRFVSYFADFFTEFPADDSAIASDGQAVAKWLFTALPNNVPKVFKCELDKDVENLASKFEAFKAAFTSASSPANFIVVIWFRWSFPDSVRPFVLTNELTREQLAFKRTDYKNCFLLVRCPIVREAIKWTKWEEEAIGWQMTKSAKGFSTQFPARVIIRSEKNGLLRSD</sequence>
<dbReference type="Proteomes" id="UP001620626">
    <property type="component" value="Unassembled WGS sequence"/>
</dbReference>
<dbReference type="EMBL" id="JBICBT010000799">
    <property type="protein sequence ID" value="KAL3100168.1"/>
    <property type="molecule type" value="Genomic_DNA"/>
</dbReference>